<proteinExistence type="predicted"/>
<dbReference type="InterPro" id="IPR023146">
    <property type="entry name" value="YfbU_alpha-helical_sf"/>
</dbReference>
<evidence type="ECO:0000313" key="2">
    <source>
        <dbReference type="Proteomes" id="UP000072389"/>
    </source>
</evidence>
<accession>A0A1L5TL54</accession>
<name>A0A1L5TL54_ACIBA</name>
<reference evidence="1 2" key="1">
    <citation type="journal article" date="2014" name="Antimicrob. Agents Chemother.">
        <title>Triclosan can select for an AdeIJK-overexpressing mutant of Acinetobacter baumannii ATCC 17978 that displays reduced susceptibility to multiple antibiotics.</title>
        <authorList>
            <person name="Fernando D.M."/>
            <person name="Xu W."/>
            <person name="Loewen P.C."/>
            <person name="Zhanel G.G."/>
            <person name="Kumar A."/>
        </authorList>
    </citation>
    <scope>NUCLEOTIDE SEQUENCE [LARGE SCALE GENOMIC DNA]</scope>
    <source>
        <strain evidence="2">ATCC 17978</strain>
    </source>
</reference>
<evidence type="ECO:0008006" key="3">
    <source>
        <dbReference type="Google" id="ProtNLM"/>
    </source>
</evidence>
<dbReference type="InterPro" id="IPR005587">
    <property type="entry name" value="UPF0304_YfbU"/>
</dbReference>
<dbReference type="Proteomes" id="UP000072389">
    <property type="component" value="Chromosome"/>
</dbReference>
<evidence type="ECO:0000313" key="1">
    <source>
        <dbReference type="EMBL" id="APP29992.1"/>
    </source>
</evidence>
<sequence length="163" mass="18900">MKLDLTDKERLFLSNQYEILGTLKKDDHYLLLAEQLREGHKWLYQHNFDALYENLPDEDAELVLNILQVYEALKDSYDALTDKSGISIQEVSFAGFDGNREPELMGFVDALNKAHRFSSTIDAGVLNSHSPKADRYQNMIQKWKELDKSNTLSKEQILYILSR</sequence>
<gene>
    <name evidence="1" type="ORF">AUO97_03820</name>
</gene>
<dbReference type="EMBL" id="CP018664">
    <property type="protein sequence ID" value="APP29992.1"/>
    <property type="molecule type" value="Genomic_DNA"/>
</dbReference>
<dbReference type="RefSeq" id="WP_000762709.1">
    <property type="nucleotide sequence ID" value="NZ_CAUZGM010000006.1"/>
</dbReference>
<protein>
    <recommendedName>
        <fullName evidence="3">YfbU family protein</fullName>
    </recommendedName>
</protein>
<dbReference type="AlphaFoldDB" id="A0A1L5TL54"/>
<dbReference type="NCBIfam" id="NF003936">
    <property type="entry name" value="PRK05445.1"/>
    <property type="match status" value="1"/>
</dbReference>
<dbReference type="Pfam" id="PF03887">
    <property type="entry name" value="YfbU"/>
    <property type="match status" value="1"/>
</dbReference>
<dbReference type="SUPFAM" id="SSF116960">
    <property type="entry name" value="YfbU-like"/>
    <property type="match status" value="1"/>
</dbReference>
<dbReference type="Gene3D" id="1.10.3190.10">
    <property type="entry name" value="yfbu gene product, domain 2"/>
    <property type="match status" value="1"/>
</dbReference>
<dbReference type="Gene3D" id="1.10.287.680">
    <property type="entry name" value="Helix hairpin bin"/>
    <property type="match status" value="1"/>
</dbReference>
<dbReference type="InterPro" id="IPR023145">
    <property type="entry name" value="YfbU_helix-hairpin_sf"/>
</dbReference>
<organism evidence="1 2">
    <name type="scientific">Acinetobacter baumannii</name>
    <dbReference type="NCBI Taxonomy" id="470"/>
    <lineage>
        <taxon>Bacteria</taxon>
        <taxon>Pseudomonadati</taxon>
        <taxon>Pseudomonadota</taxon>
        <taxon>Gammaproteobacteria</taxon>
        <taxon>Moraxellales</taxon>
        <taxon>Moraxellaceae</taxon>
        <taxon>Acinetobacter</taxon>
        <taxon>Acinetobacter calcoaceticus/baumannii complex</taxon>
    </lineage>
</organism>